<dbReference type="InterPro" id="IPR046373">
    <property type="entry name" value="Acyl-CoA_Oxase/DH_mid-dom_sf"/>
</dbReference>
<dbReference type="Gene3D" id="2.40.110.10">
    <property type="entry name" value="Butyryl-CoA Dehydrogenase, subunit A, domain 2"/>
    <property type="match status" value="1"/>
</dbReference>
<dbReference type="SUPFAM" id="SSF47203">
    <property type="entry name" value="Acyl-CoA dehydrogenase C-terminal domain-like"/>
    <property type="match status" value="1"/>
</dbReference>
<keyword evidence="6 7" id="KW-0560">Oxidoreductase</keyword>
<dbReference type="PANTHER" id="PTHR48083:SF13">
    <property type="entry name" value="ACYL-COA DEHYDROGENASE FAMILY MEMBER 11"/>
    <property type="match status" value="1"/>
</dbReference>
<feature type="domain" description="Acyl-CoA dehydrogenase/oxidase N-terminal" evidence="11">
    <location>
        <begin position="9"/>
        <end position="128"/>
    </location>
</feature>
<dbReference type="InterPro" id="IPR036250">
    <property type="entry name" value="AcylCo_DH-like_C"/>
</dbReference>
<comment type="subunit">
    <text evidence="3">Homodimer.</text>
</comment>
<name>A0ABQ4DNM8_9CELL</name>
<dbReference type="PANTHER" id="PTHR48083">
    <property type="entry name" value="MEDIUM-CHAIN SPECIFIC ACYL-COA DEHYDROGENASE, MITOCHONDRIAL-RELATED"/>
    <property type="match status" value="1"/>
</dbReference>
<dbReference type="InterPro" id="IPR050741">
    <property type="entry name" value="Acyl-CoA_dehydrogenase"/>
</dbReference>
<evidence type="ECO:0000256" key="3">
    <source>
        <dbReference type="ARBA" id="ARBA00011738"/>
    </source>
</evidence>
<sequence length="422" mass="45917">MDFAHDERTRDLCTRTRTFLDEHVLPAEPVLDAQVAASPDEWGPRPVVRELQEVAREQGLWNLFLPGPRGAGLTNLQYAPLAEILGRSPRLGPVATNCAAPDTGNTELLVEFGTPEQQERWLDPLLAAEIRSAFCMTEPDAASSDATQIGTRIRRDGDHLVITGRKWWSTGAMNPDATLLVVMGLTDPDAPRHRQQSMVLVPRDTPGVRVVRPLTVLGYDDRDHGGHAEIAFEDVRVPASALLGGEGDGFAIAQARLGPGRIHHCMRALGMAERTLDLVRERAASRSPFGRPLAEQGVVREWAAESRLQVEALRLLVLKTAWLMDTVGNRAAMTEIQAIKIAVPRAVQQIVDRAIQVFGAAGLSQDQPLAAMYAGARSLRIADGPDEVHLSSLGKAELRPHHPRSTPADVTADLTAREGTPT</sequence>
<dbReference type="InterPro" id="IPR037069">
    <property type="entry name" value="AcylCoA_DH/ox_N_sf"/>
</dbReference>
<keyword evidence="5 7" id="KW-0274">FAD</keyword>
<keyword evidence="13" id="KW-1185">Reference proteome</keyword>
<keyword evidence="4 7" id="KW-0285">Flavoprotein</keyword>
<feature type="region of interest" description="Disordered" evidence="8">
    <location>
        <begin position="394"/>
        <end position="422"/>
    </location>
</feature>
<dbReference type="RefSeq" id="WP_203675097.1">
    <property type="nucleotide sequence ID" value="NZ_BONP01000017.1"/>
</dbReference>
<evidence type="ECO:0000256" key="5">
    <source>
        <dbReference type="ARBA" id="ARBA00022827"/>
    </source>
</evidence>
<dbReference type="InterPro" id="IPR013786">
    <property type="entry name" value="AcylCoA_DH/ox_N"/>
</dbReference>
<evidence type="ECO:0000256" key="6">
    <source>
        <dbReference type="ARBA" id="ARBA00023002"/>
    </source>
</evidence>
<dbReference type="InterPro" id="IPR006091">
    <property type="entry name" value="Acyl-CoA_Oxase/DH_mid-dom"/>
</dbReference>
<comment type="similarity">
    <text evidence="2 7">Belongs to the acyl-CoA dehydrogenase family.</text>
</comment>
<evidence type="ECO:0000256" key="7">
    <source>
        <dbReference type="RuleBase" id="RU362125"/>
    </source>
</evidence>
<evidence type="ECO:0000259" key="10">
    <source>
        <dbReference type="Pfam" id="PF02770"/>
    </source>
</evidence>
<evidence type="ECO:0000256" key="2">
    <source>
        <dbReference type="ARBA" id="ARBA00009347"/>
    </source>
</evidence>
<feature type="domain" description="Acyl-CoA dehydrogenase/oxidase C-terminal" evidence="9">
    <location>
        <begin position="247"/>
        <end position="396"/>
    </location>
</feature>
<dbReference type="InterPro" id="IPR009075">
    <property type="entry name" value="AcylCo_DH/oxidase_C"/>
</dbReference>
<evidence type="ECO:0000313" key="13">
    <source>
        <dbReference type="Proteomes" id="UP000614741"/>
    </source>
</evidence>
<dbReference type="Gene3D" id="1.20.140.10">
    <property type="entry name" value="Butyryl-CoA Dehydrogenase, subunit A, domain 3"/>
    <property type="match status" value="1"/>
</dbReference>
<dbReference type="Pfam" id="PF02771">
    <property type="entry name" value="Acyl-CoA_dh_N"/>
    <property type="match status" value="1"/>
</dbReference>
<organism evidence="12 13">
    <name type="scientific">Cellulomonas phragmiteti</name>
    <dbReference type="NCBI Taxonomy" id="478780"/>
    <lineage>
        <taxon>Bacteria</taxon>
        <taxon>Bacillati</taxon>
        <taxon>Actinomycetota</taxon>
        <taxon>Actinomycetes</taxon>
        <taxon>Micrococcales</taxon>
        <taxon>Cellulomonadaceae</taxon>
        <taxon>Cellulomonas</taxon>
    </lineage>
</organism>
<evidence type="ECO:0000256" key="1">
    <source>
        <dbReference type="ARBA" id="ARBA00001974"/>
    </source>
</evidence>
<gene>
    <name evidence="12" type="primary">acd</name>
    <name evidence="12" type="ORF">Cph01nite_27100</name>
</gene>
<dbReference type="InterPro" id="IPR009100">
    <property type="entry name" value="AcylCoA_DH/oxidase_NM_dom_sf"/>
</dbReference>
<dbReference type="Pfam" id="PF00441">
    <property type="entry name" value="Acyl-CoA_dh_1"/>
    <property type="match status" value="1"/>
</dbReference>
<accession>A0ABQ4DNM8</accession>
<evidence type="ECO:0000313" key="12">
    <source>
        <dbReference type="EMBL" id="GIG40948.1"/>
    </source>
</evidence>
<evidence type="ECO:0000256" key="4">
    <source>
        <dbReference type="ARBA" id="ARBA00022630"/>
    </source>
</evidence>
<comment type="caution">
    <text evidence="12">The sequence shown here is derived from an EMBL/GenBank/DDBJ whole genome shotgun (WGS) entry which is preliminary data.</text>
</comment>
<comment type="cofactor">
    <cofactor evidence="1 7">
        <name>FAD</name>
        <dbReference type="ChEBI" id="CHEBI:57692"/>
    </cofactor>
</comment>
<dbReference type="Pfam" id="PF02770">
    <property type="entry name" value="Acyl-CoA_dh_M"/>
    <property type="match status" value="1"/>
</dbReference>
<evidence type="ECO:0000259" key="11">
    <source>
        <dbReference type="Pfam" id="PF02771"/>
    </source>
</evidence>
<dbReference type="EMBL" id="BONP01000017">
    <property type="protein sequence ID" value="GIG40948.1"/>
    <property type="molecule type" value="Genomic_DNA"/>
</dbReference>
<feature type="domain" description="Acyl-CoA oxidase/dehydrogenase middle" evidence="10">
    <location>
        <begin position="133"/>
        <end position="235"/>
    </location>
</feature>
<protein>
    <submittedName>
        <fullName evidence="12">Acyl-CoA dehydrogenase</fullName>
    </submittedName>
</protein>
<evidence type="ECO:0000256" key="8">
    <source>
        <dbReference type="SAM" id="MobiDB-lite"/>
    </source>
</evidence>
<dbReference type="SUPFAM" id="SSF56645">
    <property type="entry name" value="Acyl-CoA dehydrogenase NM domain-like"/>
    <property type="match status" value="1"/>
</dbReference>
<dbReference type="Proteomes" id="UP000614741">
    <property type="component" value="Unassembled WGS sequence"/>
</dbReference>
<reference evidence="12 13" key="1">
    <citation type="submission" date="2021-01" db="EMBL/GenBank/DDBJ databases">
        <title>Whole genome shotgun sequence of Cellulomonas phragmiteti NBRC 110785.</title>
        <authorList>
            <person name="Komaki H."/>
            <person name="Tamura T."/>
        </authorList>
    </citation>
    <scope>NUCLEOTIDE SEQUENCE [LARGE SCALE GENOMIC DNA]</scope>
    <source>
        <strain evidence="12 13">NBRC 110785</strain>
    </source>
</reference>
<dbReference type="Gene3D" id="1.10.540.10">
    <property type="entry name" value="Acyl-CoA dehydrogenase/oxidase, N-terminal domain"/>
    <property type="match status" value="1"/>
</dbReference>
<proteinExistence type="inferred from homology"/>
<evidence type="ECO:0000259" key="9">
    <source>
        <dbReference type="Pfam" id="PF00441"/>
    </source>
</evidence>